<evidence type="ECO:0000313" key="2">
    <source>
        <dbReference type="EMBL" id="KAK3298399.1"/>
    </source>
</evidence>
<feature type="region of interest" description="Disordered" evidence="1">
    <location>
        <begin position="1"/>
        <end position="24"/>
    </location>
</feature>
<organism evidence="2 3">
    <name type="scientific">Chaetomium fimeti</name>
    <dbReference type="NCBI Taxonomy" id="1854472"/>
    <lineage>
        <taxon>Eukaryota</taxon>
        <taxon>Fungi</taxon>
        <taxon>Dikarya</taxon>
        <taxon>Ascomycota</taxon>
        <taxon>Pezizomycotina</taxon>
        <taxon>Sordariomycetes</taxon>
        <taxon>Sordariomycetidae</taxon>
        <taxon>Sordariales</taxon>
        <taxon>Chaetomiaceae</taxon>
        <taxon>Chaetomium</taxon>
    </lineage>
</organism>
<name>A0AAE0LVI2_9PEZI</name>
<evidence type="ECO:0000256" key="1">
    <source>
        <dbReference type="SAM" id="MobiDB-lite"/>
    </source>
</evidence>
<keyword evidence="3" id="KW-1185">Reference proteome</keyword>
<dbReference type="GeneID" id="87845644"/>
<dbReference type="EMBL" id="JAUEPN010000002">
    <property type="protein sequence ID" value="KAK3298399.1"/>
    <property type="molecule type" value="Genomic_DNA"/>
</dbReference>
<dbReference type="Proteomes" id="UP001278766">
    <property type="component" value="Unassembled WGS sequence"/>
</dbReference>
<protein>
    <submittedName>
        <fullName evidence="2">Uncharacterized protein</fullName>
    </submittedName>
</protein>
<accession>A0AAE0LVI2</accession>
<reference evidence="2" key="1">
    <citation type="journal article" date="2023" name="Mol. Phylogenet. Evol.">
        <title>Genome-scale phylogeny and comparative genomics of the fungal order Sordariales.</title>
        <authorList>
            <person name="Hensen N."/>
            <person name="Bonometti L."/>
            <person name="Westerberg I."/>
            <person name="Brannstrom I.O."/>
            <person name="Guillou S."/>
            <person name="Cros-Aarteil S."/>
            <person name="Calhoun S."/>
            <person name="Haridas S."/>
            <person name="Kuo A."/>
            <person name="Mondo S."/>
            <person name="Pangilinan J."/>
            <person name="Riley R."/>
            <person name="LaButti K."/>
            <person name="Andreopoulos B."/>
            <person name="Lipzen A."/>
            <person name="Chen C."/>
            <person name="Yan M."/>
            <person name="Daum C."/>
            <person name="Ng V."/>
            <person name="Clum A."/>
            <person name="Steindorff A."/>
            <person name="Ohm R.A."/>
            <person name="Martin F."/>
            <person name="Silar P."/>
            <person name="Natvig D.O."/>
            <person name="Lalanne C."/>
            <person name="Gautier V."/>
            <person name="Ament-Velasquez S.L."/>
            <person name="Kruys A."/>
            <person name="Hutchinson M.I."/>
            <person name="Powell A.J."/>
            <person name="Barry K."/>
            <person name="Miller A.N."/>
            <person name="Grigoriev I.V."/>
            <person name="Debuchy R."/>
            <person name="Gladieux P."/>
            <person name="Hiltunen Thoren M."/>
            <person name="Johannesson H."/>
        </authorList>
    </citation>
    <scope>NUCLEOTIDE SEQUENCE</scope>
    <source>
        <strain evidence="2">CBS 168.71</strain>
    </source>
</reference>
<sequence length="216" mass="24388">MMRRTGSHGALEYEPDDGSSRTLGIGRRPDDVIHRISFYSLLLIVLQTSLEKLTNRGMTNTGGHFKTRRRPCPTIPGTECLQDRHHSGDTVQPKLGDVQPVRHRSSEEGRGSCKQCRRRLTEHSHRLRLPGHGTGNLWGHGGAVSAPSRVHPISGCQVGSSARRSRLSRCWRREEAWEREERVWLMSGTQRDTAGRHWLGLVPRTKPMGQPRGVDR</sequence>
<gene>
    <name evidence="2" type="ORF">B0H64DRAFT_74360</name>
</gene>
<dbReference type="RefSeq" id="XP_062661913.1">
    <property type="nucleotide sequence ID" value="XM_062808696.1"/>
</dbReference>
<evidence type="ECO:0000313" key="3">
    <source>
        <dbReference type="Proteomes" id="UP001278766"/>
    </source>
</evidence>
<reference evidence="2" key="2">
    <citation type="submission" date="2023-06" db="EMBL/GenBank/DDBJ databases">
        <authorList>
            <consortium name="Lawrence Berkeley National Laboratory"/>
            <person name="Haridas S."/>
            <person name="Hensen N."/>
            <person name="Bonometti L."/>
            <person name="Westerberg I."/>
            <person name="Brannstrom I.O."/>
            <person name="Guillou S."/>
            <person name="Cros-Aarteil S."/>
            <person name="Calhoun S."/>
            <person name="Kuo A."/>
            <person name="Mondo S."/>
            <person name="Pangilinan J."/>
            <person name="Riley R."/>
            <person name="Labutti K."/>
            <person name="Andreopoulos B."/>
            <person name="Lipzen A."/>
            <person name="Chen C."/>
            <person name="Yanf M."/>
            <person name="Daum C."/>
            <person name="Ng V."/>
            <person name="Clum A."/>
            <person name="Steindorff A."/>
            <person name="Ohm R."/>
            <person name="Martin F."/>
            <person name="Silar P."/>
            <person name="Natvig D."/>
            <person name="Lalanne C."/>
            <person name="Gautier V."/>
            <person name="Ament-Velasquez S.L."/>
            <person name="Kruys A."/>
            <person name="Hutchinson M.I."/>
            <person name="Powell A.J."/>
            <person name="Barry K."/>
            <person name="Miller A.N."/>
            <person name="Grigoriev I.V."/>
            <person name="Debuchy R."/>
            <person name="Gladieux P."/>
            <person name="Thoren M.H."/>
            <person name="Johannesson H."/>
        </authorList>
    </citation>
    <scope>NUCLEOTIDE SEQUENCE</scope>
    <source>
        <strain evidence="2">CBS 168.71</strain>
    </source>
</reference>
<feature type="region of interest" description="Disordered" evidence="1">
    <location>
        <begin position="78"/>
        <end position="115"/>
    </location>
</feature>
<dbReference type="AlphaFoldDB" id="A0AAE0LVI2"/>
<comment type="caution">
    <text evidence="2">The sequence shown here is derived from an EMBL/GenBank/DDBJ whole genome shotgun (WGS) entry which is preliminary data.</text>
</comment>
<proteinExistence type="predicted"/>